<protein>
    <recommendedName>
        <fullName evidence="3">Cyclodipeptide synthase</fullName>
    </recommendedName>
</protein>
<evidence type="ECO:0000313" key="4">
    <source>
        <dbReference type="EMBL" id="EYU14765.1"/>
    </source>
</evidence>
<proteinExistence type="inferred from homology"/>
<comment type="similarity">
    <text evidence="1">Belongs to the CDPS family.</text>
</comment>
<sequence>MGLHERNGKSMEMLSTGRKCLEETNNQILSVHSALLYENSTSFTVQGETSRCDQIIQKGDHALVGISPFNSRFSKDYVMDLIQWSSHYFRQIDILLPCEREASRLLIASGTENAKAIKKTQREIRRHLCNLDYVISIAMLKNKQIRVIQFSDFALNHDYQSLKTQVENAFNESESFKKICIDMSFQAIKGRLKGTGQYFGLIDLQLVYKALPYIFAEIPFYLDTPLLLGVKYSTLLYHRPWPIGKGLFNGSYPIQIGDRQSYGIVTQL</sequence>
<dbReference type="NCBIfam" id="TIGR04539">
    <property type="entry name" value="tRNA_cyclodipep"/>
    <property type="match status" value="1"/>
</dbReference>
<evidence type="ECO:0000256" key="1">
    <source>
        <dbReference type="ARBA" id="ARBA00006034"/>
    </source>
</evidence>
<dbReference type="PATRIC" id="fig|1393736.3.peg.2760"/>
<dbReference type="InterPro" id="IPR030903">
    <property type="entry name" value="CDPS"/>
</dbReference>
<reference evidence="4 5" key="1">
    <citation type="submission" date="2014-03" db="EMBL/GenBank/DDBJ databases">
        <title>Draft Genome of Photorhabdus luminescens BA1, an Egyptian Isolate.</title>
        <authorList>
            <person name="Ghazal S."/>
            <person name="Hurst S.G.IV."/>
            <person name="Morris K."/>
            <person name="Thomas K."/>
            <person name="Tisa L.S."/>
        </authorList>
    </citation>
    <scope>NUCLEOTIDE SEQUENCE [LARGE SCALE GENOMIC DNA]</scope>
    <source>
        <strain evidence="4 5">BA1</strain>
    </source>
</reference>
<accession>A0A022PJS1</accession>
<gene>
    <name evidence="4" type="ORF">BA1DRAFT_02696</name>
</gene>
<dbReference type="AlphaFoldDB" id="A0A022PJS1"/>
<evidence type="ECO:0000256" key="2">
    <source>
        <dbReference type="ARBA" id="ARBA00022679"/>
    </source>
</evidence>
<evidence type="ECO:0000313" key="5">
    <source>
        <dbReference type="Proteomes" id="UP000023464"/>
    </source>
</evidence>
<comment type="caution">
    <text evidence="4">The sequence shown here is derived from an EMBL/GenBank/DDBJ whole genome shotgun (WGS) entry which is preliminary data.</text>
</comment>
<dbReference type="Proteomes" id="UP000023464">
    <property type="component" value="Unassembled WGS sequence"/>
</dbReference>
<dbReference type="GO" id="GO:0016755">
    <property type="term" value="F:aminoacyltransferase activity"/>
    <property type="evidence" value="ECO:0007669"/>
    <property type="project" value="InterPro"/>
</dbReference>
<dbReference type="EMBL" id="JFGV01000039">
    <property type="protein sequence ID" value="EYU14765.1"/>
    <property type="molecule type" value="Genomic_DNA"/>
</dbReference>
<keyword evidence="5" id="KW-1185">Reference proteome</keyword>
<name>A0A022PJS1_9GAMM</name>
<evidence type="ECO:0000256" key="3">
    <source>
        <dbReference type="ARBA" id="ARBA00030771"/>
    </source>
</evidence>
<dbReference type="Pfam" id="PF16715">
    <property type="entry name" value="CDPS"/>
    <property type="match status" value="1"/>
</dbReference>
<keyword evidence="2" id="KW-0808">Transferase</keyword>
<dbReference type="InterPro" id="IPR038622">
    <property type="entry name" value="CDPS_sf"/>
</dbReference>
<organism evidence="4 5">
    <name type="scientific">Photorhabdus aegyptia</name>
    <dbReference type="NCBI Taxonomy" id="2805098"/>
    <lineage>
        <taxon>Bacteria</taxon>
        <taxon>Pseudomonadati</taxon>
        <taxon>Pseudomonadota</taxon>
        <taxon>Gammaproteobacteria</taxon>
        <taxon>Enterobacterales</taxon>
        <taxon>Morganellaceae</taxon>
        <taxon>Photorhabdus</taxon>
    </lineage>
</organism>
<dbReference type="Gene3D" id="3.40.50.11710">
    <property type="entry name" value="Cyclodipeptide synthase"/>
    <property type="match status" value="1"/>
</dbReference>